<evidence type="ECO:0000256" key="1">
    <source>
        <dbReference type="SAM" id="MobiDB-lite"/>
    </source>
</evidence>
<sequence length="208" mass="21704">MSTAQPPGGSIPPVPVDPLFIIMLTRFMEEKPTQIRAALSDPSQIPQWLAPPPYLGGAKNASPIFAQLGVKGFLAPAGTTIQSHYPWPPSILCSCISSAGGLGGTSALGSLKEMGETNGARGFRELVDLDKRVERVTRTHDAGSGRGETGPPGLFSRSLKSDSPDFCASPSNSSASTLPSSSILPASQEISPCSFSSECYALCGLFFT</sequence>
<evidence type="ECO:0000313" key="2">
    <source>
        <dbReference type="EMBL" id="RKO93716.1"/>
    </source>
</evidence>
<dbReference type="AlphaFoldDB" id="A0A4P9WRY5"/>
<gene>
    <name evidence="2" type="ORF">BDK51DRAFT_45254</name>
</gene>
<evidence type="ECO:0000313" key="3">
    <source>
        <dbReference type="Proteomes" id="UP000269721"/>
    </source>
</evidence>
<feature type="compositionally biased region" description="Low complexity" evidence="1">
    <location>
        <begin position="168"/>
        <end position="181"/>
    </location>
</feature>
<accession>A0A4P9WRY5</accession>
<name>A0A4P9WRY5_9FUNG</name>
<feature type="region of interest" description="Disordered" evidence="1">
    <location>
        <begin position="135"/>
        <end position="181"/>
    </location>
</feature>
<reference evidence="3" key="1">
    <citation type="journal article" date="2018" name="Nat. Microbiol.">
        <title>Leveraging single-cell genomics to expand the fungal tree of life.</title>
        <authorList>
            <person name="Ahrendt S.R."/>
            <person name="Quandt C.A."/>
            <person name="Ciobanu D."/>
            <person name="Clum A."/>
            <person name="Salamov A."/>
            <person name="Andreopoulos B."/>
            <person name="Cheng J.F."/>
            <person name="Woyke T."/>
            <person name="Pelin A."/>
            <person name="Henrissat B."/>
            <person name="Reynolds N.K."/>
            <person name="Benny G.L."/>
            <person name="Smith M.E."/>
            <person name="James T.Y."/>
            <person name="Grigoriev I.V."/>
        </authorList>
    </citation>
    <scope>NUCLEOTIDE SEQUENCE [LARGE SCALE GENOMIC DNA]</scope>
</reference>
<protein>
    <submittedName>
        <fullName evidence="2">Uncharacterized protein</fullName>
    </submittedName>
</protein>
<keyword evidence="3" id="KW-1185">Reference proteome</keyword>
<dbReference type="Proteomes" id="UP000269721">
    <property type="component" value="Unassembled WGS sequence"/>
</dbReference>
<dbReference type="EMBL" id="KZ994139">
    <property type="protein sequence ID" value="RKO93716.1"/>
    <property type="molecule type" value="Genomic_DNA"/>
</dbReference>
<proteinExistence type="predicted"/>
<organism evidence="2 3">
    <name type="scientific">Blyttiomyces helicus</name>
    <dbReference type="NCBI Taxonomy" id="388810"/>
    <lineage>
        <taxon>Eukaryota</taxon>
        <taxon>Fungi</taxon>
        <taxon>Fungi incertae sedis</taxon>
        <taxon>Chytridiomycota</taxon>
        <taxon>Chytridiomycota incertae sedis</taxon>
        <taxon>Chytridiomycetes</taxon>
        <taxon>Chytridiomycetes incertae sedis</taxon>
        <taxon>Blyttiomyces</taxon>
    </lineage>
</organism>